<feature type="signal peptide" evidence="4">
    <location>
        <begin position="1"/>
        <end position="28"/>
    </location>
</feature>
<dbReference type="PANTHER" id="PTHR34997:SF16">
    <property type="entry name" value="LYSM DOMAIN-CONTAINING PROTEIN"/>
    <property type="match status" value="1"/>
</dbReference>
<dbReference type="PROSITE" id="PS51782">
    <property type="entry name" value="LYSM"/>
    <property type="match status" value="1"/>
</dbReference>
<reference evidence="6 7" key="2">
    <citation type="submission" date="2021-10" db="EMBL/GenBank/DDBJ databases">
        <authorList>
            <person name="Piombo E."/>
        </authorList>
    </citation>
    <scope>NUCLEOTIDE SEQUENCE [LARGE SCALE GENOMIC DNA]</scope>
</reference>
<sequence length="464" mass="51252">MAIAAHFAQLTFLVVFIVVLAQPHHVSATSVSRGQIAGFQTIPQRFLNLAQLDANCIRAAKQIIKCHERVDEFGRREYHGSLGDNRLTDLICAPSCKQALDTAREKIEMACAGSPNLLPGMTVVSVVDAIITGWEEICLKDEQSGEYCNHIIDALDKYKNIEDMPEKELCSFCYGTKLRQMQKSKHSAYDREYASMLAFVNKKCHIDSPITSSQQYPPNRSPLPRTCFSGKTITTKEGDSCDSIALANSISSSTLYYINPHLLDCRSIESGMELCLPQTCTTYTVQEHEAADCVEISMAGGEGGWLDLIDWNLMLDSRCTNLWSTDPFWGHVVCISPPGERFIDEMKSGFSEHTGNGYMGGPGGFGDGYKLNSRAKPLTELAKGTSKSCAQYIEAAEGLSCAEMVVSADRATPMDLFLQINPSLGNVSECDENLKPGLSYCLKVHPLWNGLAEMEEMEDDWQEL</sequence>
<dbReference type="GO" id="GO:0008061">
    <property type="term" value="F:chitin binding"/>
    <property type="evidence" value="ECO:0007669"/>
    <property type="project" value="UniProtKB-KW"/>
</dbReference>
<dbReference type="InterPro" id="IPR052210">
    <property type="entry name" value="LysM1-like"/>
</dbReference>
<keyword evidence="2" id="KW-0843">Virulence</keyword>
<dbReference type="SUPFAM" id="SSF54106">
    <property type="entry name" value="LysM domain"/>
    <property type="match status" value="1"/>
</dbReference>
<dbReference type="PANTHER" id="PTHR34997">
    <property type="entry name" value="AM15"/>
    <property type="match status" value="1"/>
</dbReference>
<dbReference type="InterPro" id="IPR036779">
    <property type="entry name" value="LysM_dom_sf"/>
</dbReference>
<dbReference type="OrthoDB" id="5985073at2759"/>
<feature type="chain" id="PRO_5040331467" description="LysM domain-containing protein" evidence="4">
    <location>
        <begin position="29"/>
        <end position="464"/>
    </location>
</feature>
<accession>A0A9N9UKK5</accession>
<keyword evidence="4" id="KW-0732">Signal</keyword>
<feature type="domain" description="LysM" evidence="5">
    <location>
        <begin position="231"/>
        <end position="276"/>
    </location>
</feature>
<evidence type="ECO:0000313" key="6">
    <source>
        <dbReference type="EMBL" id="CAG9990288.1"/>
    </source>
</evidence>
<dbReference type="CDD" id="cd00118">
    <property type="entry name" value="LysM"/>
    <property type="match status" value="1"/>
</dbReference>
<evidence type="ECO:0000256" key="4">
    <source>
        <dbReference type="SAM" id="SignalP"/>
    </source>
</evidence>
<comment type="caution">
    <text evidence="6">The sequence shown here is derived from an EMBL/GenBank/DDBJ whole genome shotgun (WGS) entry which is preliminary data.</text>
</comment>
<evidence type="ECO:0000259" key="5">
    <source>
        <dbReference type="PROSITE" id="PS51782"/>
    </source>
</evidence>
<keyword evidence="1" id="KW-0147">Chitin-binding</keyword>
<keyword evidence="7" id="KW-1185">Reference proteome</keyword>
<gene>
    <name evidence="6" type="ORF">CBYS24578_00012517</name>
</gene>
<evidence type="ECO:0000313" key="7">
    <source>
        <dbReference type="Proteomes" id="UP000754883"/>
    </source>
</evidence>
<organism evidence="6 7">
    <name type="scientific">Clonostachys byssicola</name>
    <dbReference type="NCBI Taxonomy" id="160290"/>
    <lineage>
        <taxon>Eukaryota</taxon>
        <taxon>Fungi</taxon>
        <taxon>Dikarya</taxon>
        <taxon>Ascomycota</taxon>
        <taxon>Pezizomycotina</taxon>
        <taxon>Sordariomycetes</taxon>
        <taxon>Hypocreomycetidae</taxon>
        <taxon>Hypocreales</taxon>
        <taxon>Bionectriaceae</taxon>
        <taxon>Clonostachys</taxon>
    </lineage>
</organism>
<dbReference type="EMBL" id="CABFNO020001469">
    <property type="protein sequence ID" value="CAG9990288.1"/>
    <property type="molecule type" value="Genomic_DNA"/>
</dbReference>
<dbReference type="InterPro" id="IPR018392">
    <property type="entry name" value="LysM"/>
</dbReference>
<dbReference type="AlphaFoldDB" id="A0A9N9UKK5"/>
<dbReference type="SMART" id="SM00257">
    <property type="entry name" value="LysM"/>
    <property type="match status" value="1"/>
</dbReference>
<dbReference type="Pfam" id="PF01476">
    <property type="entry name" value="LysM"/>
    <property type="match status" value="1"/>
</dbReference>
<name>A0A9N9UKK5_9HYPO</name>
<evidence type="ECO:0000256" key="1">
    <source>
        <dbReference type="ARBA" id="ARBA00022669"/>
    </source>
</evidence>
<dbReference type="Proteomes" id="UP000754883">
    <property type="component" value="Unassembled WGS sequence"/>
</dbReference>
<proteinExistence type="inferred from homology"/>
<evidence type="ECO:0000256" key="2">
    <source>
        <dbReference type="ARBA" id="ARBA00023026"/>
    </source>
</evidence>
<comment type="similarity">
    <text evidence="3">Belongs to the secreted LysM effector family.</text>
</comment>
<protein>
    <recommendedName>
        <fullName evidence="5">LysM domain-containing protein</fullName>
    </recommendedName>
</protein>
<reference evidence="7" key="1">
    <citation type="submission" date="2019-06" db="EMBL/GenBank/DDBJ databases">
        <authorList>
            <person name="Broberg M."/>
        </authorList>
    </citation>
    <scope>NUCLEOTIDE SEQUENCE [LARGE SCALE GENOMIC DNA]</scope>
</reference>
<dbReference type="Gene3D" id="3.10.350.10">
    <property type="entry name" value="LysM domain"/>
    <property type="match status" value="1"/>
</dbReference>
<evidence type="ECO:0000256" key="3">
    <source>
        <dbReference type="ARBA" id="ARBA00044955"/>
    </source>
</evidence>